<feature type="region of interest" description="Disordered" evidence="1">
    <location>
        <begin position="162"/>
        <end position="252"/>
    </location>
</feature>
<gene>
    <name evidence="2" type="ORF">ZZM4_0040</name>
</gene>
<accession>A0A806CKK4</accession>
<protein>
    <submittedName>
        <fullName evidence="2">Uncharacterized protein</fullName>
    </submittedName>
</protein>
<sequence>MDPIVVTAPNGGGTGVIFGSGGGSYTGVSSNASNIERHYNSAPWVKLMSSDVYDNKLNTDLVAISVDDIAVLYDRADPLSNSIINAIKDSNFSINVPKNSDVKSVVLTDKVENFAYDTDTQTYYYSSKKFLDGYKEFLDAKKNSASSMQSYHTGEIKILNSGEPPKFEYSTAPSTRTVTIPPPGVDPIESLLPGETFDSSSQNSSSQNSDDYHPVIDETKSDAAAIENQKLDGTYTNITNYQKDKANHRKLN</sequence>
<proteinExistence type="predicted"/>
<dbReference type="GeneID" id="79905274"/>
<name>A0A806CKK4_ZYMMO</name>
<geneLocation type="plasmid" evidence="2">
    <name>pZZM401</name>
</geneLocation>
<reference evidence="2" key="1">
    <citation type="submission" date="2010-01" db="EMBL/GenBank/DDBJ databases">
        <title>Complete sequence of plasmid1 of Zymomonas mobilis subsp. mobilis ZM4.</title>
        <authorList>
            <consortium name="US DOE Joint Genome Institute"/>
            <person name="Lucas S."/>
            <person name="Copeland A."/>
            <person name="Lapidus A."/>
            <person name="Glavina del Rio T."/>
            <person name="Tice H."/>
            <person name="Bruce D."/>
            <person name="Goodwin L."/>
            <person name="Pitluck S."/>
            <person name="Balakireva M."/>
            <person name="Brettin T."/>
            <person name="Detter J.C."/>
            <person name="Han C."/>
            <person name="Larimer F."/>
            <person name="Land M."/>
            <person name="Hauser L."/>
            <person name="Kyrpides N."/>
            <person name="Mikhailova N."/>
            <person name="Pappas K."/>
        </authorList>
    </citation>
    <scope>NUCLEOTIDE SEQUENCE [LARGE SCALE GENOMIC DNA]</scope>
    <source>
        <strain evidence="2">ZM4</strain>
        <plasmid evidence="2">pZZM401</plasmid>
    </source>
</reference>
<dbReference type="AlphaFoldDB" id="A0A806CKK4"/>
<organism evidence="2">
    <name type="scientific">Zymomonas mobilis subsp. mobilis (strain ATCC 31821 / ZM4 / CP4)</name>
    <dbReference type="NCBI Taxonomy" id="264203"/>
    <lineage>
        <taxon>Bacteria</taxon>
        <taxon>Pseudomonadati</taxon>
        <taxon>Pseudomonadota</taxon>
        <taxon>Alphaproteobacteria</taxon>
        <taxon>Sphingomonadales</taxon>
        <taxon>Zymomonadaceae</taxon>
        <taxon>Zymomonas</taxon>
    </lineage>
</organism>
<feature type="compositionally biased region" description="Basic and acidic residues" evidence="1">
    <location>
        <begin position="210"/>
        <end position="221"/>
    </location>
</feature>
<keyword evidence="2" id="KW-0614">Plasmid</keyword>
<feature type="compositionally biased region" description="Low complexity" evidence="1">
    <location>
        <begin position="198"/>
        <end position="209"/>
    </location>
</feature>
<evidence type="ECO:0000313" key="2">
    <source>
        <dbReference type="EMBL" id="ADC33816.1"/>
    </source>
</evidence>
<evidence type="ECO:0000256" key="1">
    <source>
        <dbReference type="SAM" id="MobiDB-lite"/>
    </source>
</evidence>
<dbReference type="EMBL" id="CP001881">
    <property type="protein sequence ID" value="ADC33816.1"/>
    <property type="molecule type" value="Genomic_DNA"/>
</dbReference>
<dbReference type="RefSeq" id="WP_012954706.1">
    <property type="nucleotide sequence ID" value="NC_013784.1"/>
</dbReference>